<reference evidence="2 3" key="1">
    <citation type="journal article" date="2015" name="Genome Biol. Evol.">
        <title>Comparative Genomics of a Bacterivorous Green Alga Reveals Evolutionary Causalities and Consequences of Phago-Mixotrophic Mode of Nutrition.</title>
        <authorList>
            <person name="Burns J.A."/>
            <person name="Paasch A."/>
            <person name="Narechania A."/>
            <person name="Kim E."/>
        </authorList>
    </citation>
    <scope>NUCLEOTIDE SEQUENCE [LARGE SCALE GENOMIC DNA]</scope>
    <source>
        <strain evidence="2 3">PLY_AMNH</strain>
    </source>
</reference>
<keyword evidence="3" id="KW-1185">Reference proteome</keyword>
<proteinExistence type="predicted"/>
<keyword evidence="1" id="KW-0732">Signal</keyword>
<evidence type="ECO:0000256" key="1">
    <source>
        <dbReference type="SAM" id="SignalP"/>
    </source>
</evidence>
<accession>A0AAE0BT25</accession>
<gene>
    <name evidence="2" type="ORF">CYMTET_48015</name>
</gene>
<comment type="caution">
    <text evidence="2">The sequence shown here is derived from an EMBL/GenBank/DDBJ whole genome shotgun (WGS) entry which is preliminary data.</text>
</comment>
<feature type="signal peptide" evidence="1">
    <location>
        <begin position="1"/>
        <end position="31"/>
    </location>
</feature>
<dbReference type="Proteomes" id="UP001190700">
    <property type="component" value="Unassembled WGS sequence"/>
</dbReference>
<evidence type="ECO:0000313" key="3">
    <source>
        <dbReference type="Proteomes" id="UP001190700"/>
    </source>
</evidence>
<feature type="chain" id="PRO_5041992939" evidence="1">
    <location>
        <begin position="32"/>
        <end position="357"/>
    </location>
</feature>
<dbReference type="AlphaFoldDB" id="A0AAE0BT25"/>
<protein>
    <submittedName>
        <fullName evidence="2">Uncharacterized protein</fullName>
    </submittedName>
</protein>
<organism evidence="2 3">
    <name type="scientific">Cymbomonas tetramitiformis</name>
    <dbReference type="NCBI Taxonomy" id="36881"/>
    <lineage>
        <taxon>Eukaryota</taxon>
        <taxon>Viridiplantae</taxon>
        <taxon>Chlorophyta</taxon>
        <taxon>Pyramimonadophyceae</taxon>
        <taxon>Pyramimonadales</taxon>
        <taxon>Pyramimonadaceae</taxon>
        <taxon>Cymbomonas</taxon>
    </lineage>
</organism>
<sequence length="357" mass="38341">MVYSTRLSKILAAQFLRMVAVVHLAFRASLAADIPNAHVWHGFRHVWERRVAGFETPHRFGSFQNAISNESLYLEFTPGVNGDFAFPAAYFADVRAGATAHGKIAFTLEDAIIAENNTARVRHTEPAPVGTTLLSGVSILMKCLTPGVCNSNAVWPTALTVSLDAGAPGGGFVLFELARGYTPSHGGGKPLSARMQYNVTLEYVTLPEAKGVTPIRVEQKGDLHTAPARRSASVDAPAGVLGLTGFGFNLLETGGHKDLGRYLEGLDFSLGDWRYTSGHHNFSWAAGVWAPSATTADSNLLSWLDVTVVHAAGAEAAATQMLNGTVCMDDRAFPYVFRCHAHGLPQQFSTVIPLKYA</sequence>
<evidence type="ECO:0000313" key="2">
    <source>
        <dbReference type="EMBL" id="KAK3242278.1"/>
    </source>
</evidence>
<name>A0AAE0BT25_9CHLO</name>
<dbReference type="EMBL" id="LGRX02033201">
    <property type="protein sequence ID" value="KAK3242278.1"/>
    <property type="molecule type" value="Genomic_DNA"/>
</dbReference>